<evidence type="ECO:0000313" key="2">
    <source>
        <dbReference type="Proteomes" id="UP000616724"/>
    </source>
</evidence>
<reference evidence="1 2" key="1">
    <citation type="submission" date="2021-01" db="EMBL/GenBank/DDBJ databases">
        <title>Whole genome shotgun sequence of Planobispora longispora NBRC 13918.</title>
        <authorList>
            <person name="Komaki H."/>
            <person name="Tamura T."/>
        </authorList>
    </citation>
    <scope>NUCLEOTIDE SEQUENCE [LARGE SCALE GENOMIC DNA]</scope>
    <source>
        <strain evidence="1 2">NBRC 13918</strain>
    </source>
</reference>
<dbReference type="Proteomes" id="UP000616724">
    <property type="component" value="Unassembled WGS sequence"/>
</dbReference>
<dbReference type="AlphaFoldDB" id="A0A8J3RGX0"/>
<gene>
    <name evidence="1" type="ORF">Plo01_25650</name>
</gene>
<dbReference type="RefSeq" id="WP_203890748.1">
    <property type="nucleotide sequence ID" value="NZ_BOOH01000019.1"/>
</dbReference>
<organism evidence="1 2">
    <name type="scientific">Planobispora longispora</name>
    <dbReference type="NCBI Taxonomy" id="28887"/>
    <lineage>
        <taxon>Bacteria</taxon>
        <taxon>Bacillati</taxon>
        <taxon>Actinomycetota</taxon>
        <taxon>Actinomycetes</taxon>
        <taxon>Streptosporangiales</taxon>
        <taxon>Streptosporangiaceae</taxon>
        <taxon>Planobispora</taxon>
    </lineage>
</organism>
<accession>A0A8J3RGX0</accession>
<name>A0A8J3RGX0_9ACTN</name>
<evidence type="ECO:0000313" key="1">
    <source>
        <dbReference type="EMBL" id="GIH76136.1"/>
    </source>
</evidence>
<protein>
    <submittedName>
        <fullName evidence="1">Uncharacterized protein</fullName>
    </submittedName>
</protein>
<sequence length="157" mass="17357">MGLRDRLQGRPRPTASCRIAVVDTREAEQELTEAGAALQVLVFAGGGEELPAAKDRLSAARAALAACFETVVCAAMPPDEFEALVDAHKPRKDTDDEAWNNETFPRACFLECAPGEMTRQEWEEFLRTQVNDGERTLLYQTAIRANIRVPDPNVPKD</sequence>
<proteinExistence type="predicted"/>
<keyword evidence="2" id="KW-1185">Reference proteome</keyword>
<dbReference type="EMBL" id="BOOH01000019">
    <property type="protein sequence ID" value="GIH76136.1"/>
    <property type="molecule type" value="Genomic_DNA"/>
</dbReference>
<comment type="caution">
    <text evidence="1">The sequence shown here is derived from an EMBL/GenBank/DDBJ whole genome shotgun (WGS) entry which is preliminary data.</text>
</comment>